<dbReference type="GO" id="GO:0005634">
    <property type="term" value="C:nucleus"/>
    <property type="evidence" value="ECO:0007669"/>
    <property type="project" value="UniProtKB-SubCell"/>
</dbReference>
<evidence type="ECO:0000256" key="2">
    <source>
        <dbReference type="ARBA" id="ARBA00022723"/>
    </source>
</evidence>
<keyword evidence="8" id="KW-0539">Nucleus</keyword>
<evidence type="ECO:0000256" key="6">
    <source>
        <dbReference type="ARBA" id="ARBA00023015"/>
    </source>
</evidence>
<keyword evidence="7" id="KW-0804">Transcription</keyword>
<evidence type="ECO:0000256" key="8">
    <source>
        <dbReference type="ARBA" id="ARBA00023242"/>
    </source>
</evidence>
<evidence type="ECO:0000256" key="5">
    <source>
        <dbReference type="ARBA" id="ARBA00022833"/>
    </source>
</evidence>
<evidence type="ECO:0000256" key="4">
    <source>
        <dbReference type="ARBA" id="ARBA00022771"/>
    </source>
</evidence>
<name>A0AAW0ZTG9_9HYME</name>
<feature type="domain" description="C2H2-type" evidence="10">
    <location>
        <begin position="35"/>
        <end position="54"/>
    </location>
</feature>
<dbReference type="GO" id="GO:0008270">
    <property type="term" value="F:zinc ion binding"/>
    <property type="evidence" value="ECO:0007669"/>
    <property type="project" value="UniProtKB-KW"/>
</dbReference>
<dbReference type="InterPro" id="IPR036236">
    <property type="entry name" value="Znf_C2H2_sf"/>
</dbReference>
<dbReference type="Pfam" id="PF00096">
    <property type="entry name" value="zf-C2H2"/>
    <property type="match status" value="1"/>
</dbReference>
<evidence type="ECO:0000256" key="9">
    <source>
        <dbReference type="PROSITE-ProRule" id="PRU00042"/>
    </source>
</evidence>
<evidence type="ECO:0000256" key="1">
    <source>
        <dbReference type="ARBA" id="ARBA00004123"/>
    </source>
</evidence>
<evidence type="ECO:0000313" key="12">
    <source>
        <dbReference type="Proteomes" id="UP001432146"/>
    </source>
</evidence>
<proteinExistence type="predicted"/>
<dbReference type="PROSITE" id="PS00028">
    <property type="entry name" value="ZINC_FINGER_C2H2_1"/>
    <property type="match status" value="1"/>
</dbReference>
<dbReference type="EMBL" id="JAWNGG020000126">
    <property type="protein sequence ID" value="KAK9300449.1"/>
    <property type="molecule type" value="Genomic_DNA"/>
</dbReference>
<dbReference type="PROSITE" id="PS50157">
    <property type="entry name" value="ZINC_FINGER_C2H2_2"/>
    <property type="match status" value="3"/>
</dbReference>
<comment type="caution">
    <text evidence="11">The sequence shown here is derived from an EMBL/GenBank/DDBJ whole genome shotgun (WGS) entry which is preliminary data.</text>
</comment>
<evidence type="ECO:0000256" key="3">
    <source>
        <dbReference type="ARBA" id="ARBA00022737"/>
    </source>
</evidence>
<keyword evidence="12" id="KW-1185">Reference proteome</keyword>
<dbReference type="Gene3D" id="3.30.160.60">
    <property type="entry name" value="Classic Zinc Finger"/>
    <property type="match status" value="2"/>
</dbReference>
<sequence>MSTIPSNPVTCTRHLRSMTLKGDQEKMRRYGPRKYLCTDCNRCFALMASLKRHRSFECNLLSTVMGKAEQERRRKKKHTCPNCSRSYQLCTSLWRHRNYECGVEPKFSCPICKTKFSQKTNLNRHVRTKH</sequence>
<dbReference type="PANTHER" id="PTHR24394:SF48">
    <property type="entry name" value="ZINC FINGER PROTEIN 771"/>
    <property type="match status" value="1"/>
</dbReference>
<evidence type="ECO:0000313" key="11">
    <source>
        <dbReference type="EMBL" id="KAK9300449.1"/>
    </source>
</evidence>
<gene>
    <name evidence="11" type="ORF">QLX08_006807</name>
</gene>
<feature type="domain" description="C2H2-type" evidence="10">
    <location>
        <begin position="78"/>
        <end position="105"/>
    </location>
</feature>
<accession>A0AAW0ZTG9</accession>
<keyword evidence="3" id="KW-0677">Repeat</keyword>
<dbReference type="SMART" id="SM00355">
    <property type="entry name" value="ZnF_C2H2"/>
    <property type="match status" value="3"/>
</dbReference>
<feature type="domain" description="C2H2-type" evidence="10">
    <location>
        <begin position="107"/>
        <end position="130"/>
    </location>
</feature>
<dbReference type="SUPFAM" id="SSF57667">
    <property type="entry name" value="beta-beta-alpha zinc fingers"/>
    <property type="match status" value="2"/>
</dbReference>
<keyword evidence="6" id="KW-0805">Transcription regulation</keyword>
<evidence type="ECO:0000259" key="10">
    <source>
        <dbReference type="PROSITE" id="PS50157"/>
    </source>
</evidence>
<dbReference type="Proteomes" id="UP001432146">
    <property type="component" value="Unassembled WGS sequence"/>
</dbReference>
<protein>
    <recommendedName>
        <fullName evidence="10">C2H2-type domain-containing protein</fullName>
    </recommendedName>
</protein>
<reference evidence="11 12" key="1">
    <citation type="submission" date="2024-05" db="EMBL/GenBank/DDBJ databases">
        <title>The nuclear and mitochondrial genome assemblies of Tetragonisca angustula (Apidae: Meliponini), a tiny yet remarkable pollinator in the Neotropics.</title>
        <authorList>
            <person name="Ferrari R."/>
            <person name="Ricardo P.C."/>
            <person name="Dias F.C."/>
            <person name="Araujo N.S."/>
            <person name="Soares D.O."/>
            <person name="Zhou Q.-S."/>
            <person name="Zhu C.-D."/>
            <person name="Coutinho L."/>
            <person name="Airas M.C."/>
            <person name="Batista T.M."/>
        </authorList>
    </citation>
    <scope>NUCLEOTIDE SEQUENCE [LARGE SCALE GENOMIC DNA]</scope>
    <source>
        <strain evidence="11">ASF017062</strain>
        <tissue evidence="11">Abdomen</tissue>
    </source>
</reference>
<dbReference type="InterPro" id="IPR013087">
    <property type="entry name" value="Znf_C2H2_type"/>
</dbReference>
<keyword evidence="2" id="KW-0479">Metal-binding</keyword>
<keyword evidence="5" id="KW-0862">Zinc</keyword>
<comment type="subcellular location">
    <subcellularLocation>
        <location evidence="1">Nucleus</location>
    </subcellularLocation>
</comment>
<dbReference type="GO" id="GO:0003677">
    <property type="term" value="F:DNA binding"/>
    <property type="evidence" value="ECO:0007669"/>
    <property type="project" value="UniProtKB-KW"/>
</dbReference>
<dbReference type="GO" id="GO:0000981">
    <property type="term" value="F:DNA-binding transcription factor activity, RNA polymerase II-specific"/>
    <property type="evidence" value="ECO:0007669"/>
    <property type="project" value="TreeGrafter"/>
</dbReference>
<keyword evidence="4 9" id="KW-0863">Zinc-finger</keyword>
<dbReference type="PANTHER" id="PTHR24394">
    <property type="entry name" value="ZINC FINGER PROTEIN"/>
    <property type="match status" value="1"/>
</dbReference>
<dbReference type="AlphaFoldDB" id="A0AAW0ZTG9"/>
<evidence type="ECO:0000256" key="7">
    <source>
        <dbReference type="ARBA" id="ARBA00023163"/>
    </source>
</evidence>
<organism evidence="11 12">
    <name type="scientific">Tetragonisca angustula</name>
    <dbReference type="NCBI Taxonomy" id="166442"/>
    <lineage>
        <taxon>Eukaryota</taxon>
        <taxon>Metazoa</taxon>
        <taxon>Ecdysozoa</taxon>
        <taxon>Arthropoda</taxon>
        <taxon>Hexapoda</taxon>
        <taxon>Insecta</taxon>
        <taxon>Pterygota</taxon>
        <taxon>Neoptera</taxon>
        <taxon>Endopterygota</taxon>
        <taxon>Hymenoptera</taxon>
        <taxon>Apocrita</taxon>
        <taxon>Aculeata</taxon>
        <taxon>Apoidea</taxon>
        <taxon>Anthophila</taxon>
        <taxon>Apidae</taxon>
        <taxon>Tetragonisca</taxon>
    </lineage>
</organism>